<feature type="domain" description="Xylose isomerase-like TIM barrel" evidence="2">
    <location>
        <begin position="30"/>
        <end position="266"/>
    </location>
</feature>
<sequence>MSAQPWQWPSSSLGVSSLGMPRASLGEFVAVASAHRCSGVELRVGPDEPVRRDLSAADAAAVGETFRAAGLEVLALASYVQVCAPGEDGPVVEALRRHLELAQQVGAGGVRVFPGGVGGEQVGDDDARAVRRLAAVADEAEARGVRLLLETHDSHPRGVDVARVLGSSELHGASVGAIWDAAHPWTAGEEPVQTVAALEPWLAHTQVKDVVARQRGATPALTGQGVLPLDEVLQALDARGIHGPLMLEWEKAWFDGIPDLDAALAATATWLGEWHG</sequence>
<protein>
    <submittedName>
        <fullName evidence="3">Sugar phosphate isomerase/epimerase</fullName>
    </submittedName>
</protein>
<evidence type="ECO:0000256" key="1">
    <source>
        <dbReference type="ARBA" id="ARBA00023277"/>
    </source>
</evidence>
<organism evidence="3 4">
    <name type="scientific">Knoellia koreensis</name>
    <dbReference type="NCBI Taxonomy" id="2730921"/>
    <lineage>
        <taxon>Bacteria</taxon>
        <taxon>Bacillati</taxon>
        <taxon>Actinomycetota</taxon>
        <taxon>Actinomycetes</taxon>
        <taxon>Micrococcales</taxon>
        <taxon>Intrasporangiaceae</taxon>
        <taxon>Knoellia</taxon>
    </lineage>
</organism>
<dbReference type="Pfam" id="PF01261">
    <property type="entry name" value="AP_endonuc_2"/>
    <property type="match status" value="1"/>
</dbReference>
<evidence type="ECO:0000313" key="4">
    <source>
        <dbReference type="Proteomes" id="UP000588586"/>
    </source>
</evidence>
<dbReference type="Proteomes" id="UP000588586">
    <property type="component" value="Unassembled WGS sequence"/>
</dbReference>
<dbReference type="GO" id="GO:0016853">
    <property type="term" value="F:isomerase activity"/>
    <property type="evidence" value="ECO:0007669"/>
    <property type="project" value="UniProtKB-KW"/>
</dbReference>
<keyword evidence="4" id="KW-1185">Reference proteome</keyword>
<dbReference type="PANTHER" id="PTHR12110">
    <property type="entry name" value="HYDROXYPYRUVATE ISOMERASE"/>
    <property type="match status" value="1"/>
</dbReference>
<dbReference type="RefSeq" id="WP_171242716.1">
    <property type="nucleotide sequence ID" value="NZ_JABEPQ010000001.1"/>
</dbReference>
<comment type="caution">
    <text evidence="3">The sequence shown here is derived from an EMBL/GenBank/DDBJ whole genome shotgun (WGS) entry which is preliminary data.</text>
</comment>
<dbReference type="InterPro" id="IPR013022">
    <property type="entry name" value="Xyl_isomerase-like_TIM-brl"/>
</dbReference>
<keyword evidence="3" id="KW-0413">Isomerase</keyword>
<proteinExistence type="predicted"/>
<dbReference type="PANTHER" id="PTHR12110:SF41">
    <property type="entry name" value="INOSOSE DEHYDRATASE"/>
    <property type="match status" value="1"/>
</dbReference>
<reference evidence="3 4" key="1">
    <citation type="submission" date="2020-04" db="EMBL/GenBank/DDBJ databases">
        <title>Knoellia sp. isolate from air conditioner.</title>
        <authorList>
            <person name="Chea S."/>
            <person name="Kim D.-U."/>
        </authorList>
    </citation>
    <scope>NUCLEOTIDE SEQUENCE [LARGE SCALE GENOMIC DNA]</scope>
    <source>
        <strain evidence="3 4">DB2414S</strain>
    </source>
</reference>
<name>A0A849H7J5_9MICO</name>
<keyword evidence="1" id="KW-0119">Carbohydrate metabolism</keyword>
<dbReference type="Gene3D" id="3.20.20.150">
    <property type="entry name" value="Divalent-metal-dependent TIM barrel enzymes"/>
    <property type="match status" value="1"/>
</dbReference>
<evidence type="ECO:0000259" key="2">
    <source>
        <dbReference type="Pfam" id="PF01261"/>
    </source>
</evidence>
<dbReference type="InterPro" id="IPR036237">
    <property type="entry name" value="Xyl_isomerase-like_sf"/>
</dbReference>
<gene>
    <name evidence="3" type="ORF">HJG52_06865</name>
</gene>
<dbReference type="SUPFAM" id="SSF51658">
    <property type="entry name" value="Xylose isomerase-like"/>
    <property type="match status" value="1"/>
</dbReference>
<accession>A0A849H7J5</accession>
<evidence type="ECO:0000313" key="3">
    <source>
        <dbReference type="EMBL" id="NNM45726.1"/>
    </source>
</evidence>
<dbReference type="AlphaFoldDB" id="A0A849H7J5"/>
<dbReference type="EMBL" id="JABEPQ010000001">
    <property type="protein sequence ID" value="NNM45726.1"/>
    <property type="molecule type" value="Genomic_DNA"/>
</dbReference>
<dbReference type="InterPro" id="IPR050312">
    <property type="entry name" value="IolE/XylAMocC-like"/>
</dbReference>